<comment type="caution">
    <text evidence="10">Lacks conserved residue(s) required for the propagation of feature annotation.</text>
</comment>
<dbReference type="InterPro" id="IPR003265">
    <property type="entry name" value="HhH-GPD_domain"/>
</dbReference>
<dbReference type="Proteomes" id="UP000010116">
    <property type="component" value="Unassembled WGS sequence"/>
</dbReference>
<keyword evidence="8 10" id="KW-0234">DNA repair</keyword>
<dbReference type="PANTHER" id="PTHR10359:SF18">
    <property type="entry name" value="ENDONUCLEASE III"/>
    <property type="match status" value="1"/>
</dbReference>
<keyword evidence="12" id="KW-0255">Endonuclease</keyword>
<evidence type="ECO:0000256" key="8">
    <source>
        <dbReference type="ARBA" id="ARBA00023204"/>
    </source>
</evidence>
<keyword evidence="4 10" id="KW-0227">DNA damage</keyword>
<keyword evidence="7" id="KW-0411">Iron-sulfur</keyword>
<comment type="catalytic activity">
    <reaction evidence="10">
        <text>2'-deoxyribonucleotide-(2'-deoxyribose 5'-phosphate)-2'-deoxyribonucleotide-DNA = a 3'-end 2'-deoxyribonucleotide-(2,3-dehydro-2,3-deoxyribose 5'-phosphate)-DNA + a 5'-end 5'-phospho-2'-deoxyribonucleoside-DNA + H(+)</text>
        <dbReference type="Rhea" id="RHEA:66592"/>
        <dbReference type="Rhea" id="RHEA-COMP:13180"/>
        <dbReference type="Rhea" id="RHEA-COMP:16897"/>
        <dbReference type="Rhea" id="RHEA-COMP:17067"/>
        <dbReference type="ChEBI" id="CHEBI:15378"/>
        <dbReference type="ChEBI" id="CHEBI:136412"/>
        <dbReference type="ChEBI" id="CHEBI:157695"/>
        <dbReference type="ChEBI" id="CHEBI:167181"/>
        <dbReference type="EC" id="4.2.99.18"/>
    </reaction>
</comment>
<proteinExistence type="inferred from homology"/>
<dbReference type="GO" id="GO:0051539">
    <property type="term" value="F:4 iron, 4 sulfur cluster binding"/>
    <property type="evidence" value="ECO:0007669"/>
    <property type="project" value="UniProtKB-KW"/>
</dbReference>
<evidence type="ECO:0000256" key="10">
    <source>
        <dbReference type="HAMAP-Rule" id="MF_00942"/>
    </source>
</evidence>
<evidence type="ECO:0000256" key="6">
    <source>
        <dbReference type="ARBA" id="ARBA00023004"/>
    </source>
</evidence>
<name>J5KQH3_9GAMM</name>
<dbReference type="PIRSF" id="PIRSF001435">
    <property type="entry name" value="Nth"/>
    <property type="match status" value="1"/>
</dbReference>
<dbReference type="HAMAP" id="MF_00942">
    <property type="entry name" value="Nth"/>
    <property type="match status" value="1"/>
</dbReference>
<keyword evidence="5 10" id="KW-0378">Hydrolase</keyword>
<dbReference type="CDD" id="cd00056">
    <property type="entry name" value="ENDO3c"/>
    <property type="match status" value="1"/>
</dbReference>
<dbReference type="FunFam" id="1.10.340.30:FF:000001">
    <property type="entry name" value="Endonuclease III"/>
    <property type="match status" value="1"/>
</dbReference>
<evidence type="ECO:0000256" key="3">
    <source>
        <dbReference type="ARBA" id="ARBA00022723"/>
    </source>
</evidence>
<dbReference type="EC" id="4.2.99.18" evidence="10"/>
<dbReference type="EMBL" id="JH611164">
    <property type="protein sequence ID" value="EJP73761.1"/>
    <property type="molecule type" value="Genomic_DNA"/>
</dbReference>
<keyword evidence="10 12" id="KW-0456">Lyase</keyword>
<dbReference type="Pfam" id="PF00730">
    <property type="entry name" value="HhH-GPD"/>
    <property type="match status" value="1"/>
</dbReference>
<dbReference type="InterPro" id="IPR023170">
    <property type="entry name" value="HhH_base_excis_C"/>
</dbReference>
<dbReference type="GO" id="GO:0006285">
    <property type="term" value="P:base-excision repair, AP site formation"/>
    <property type="evidence" value="ECO:0007669"/>
    <property type="project" value="TreeGrafter"/>
</dbReference>
<dbReference type="GO" id="GO:0003677">
    <property type="term" value="F:DNA binding"/>
    <property type="evidence" value="ECO:0007669"/>
    <property type="project" value="UniProtKB-UniRule"/>
</dbReference>
<keyword evidence="3" id="KW-0479">Metal-binding</keyword>
<comment type="function">
    <text evidence="10">DNA repair enzyme that has both DNA N-glycosylase activity and AP-lyase activity. The DNA N-glycosylase activity releases various damaged pyrimidines from DNA by cleaving the N-glycosidic bond, leaving an AP (apurinic/apyrimidinic) site. The AP-lyase activity cleaves the phosphodiester bond 3' to the AP site by a beta-elimination, leaving a 3'-terminal unsaturated sugar and a product with a terminal 5'-phosphate.</text>
</comment>
<evidence type="ECO:0000256" key="2">
    <source>
        <dbReference type="ARBA" id="ARBA00022485"/>
    </source>
</evidence>
<dbReference type="AlphaFoldDB" id="J5KQH3"/>
<keyword evidence="6" id="KW-0408">Iron</keyword>
<reference evidence="12 13" key="1">
    <citation type="journal article" date="2012" name="ISME J.">
        <title>Genomic insights to SAR86, an abundant and uncultivated marine bacterial lineage.</title>
        <authorList>
            <person name="Dupont C.L."/>
            <person name="Rusch D.B."/>
            <person name="Yooseph S."/>
            <person name="Lombardo M.J."/>
            <person name="Richter R.A."/>
            <person name="Valas R."/>
            <person name="Novotny M."/>
            <person name="Yee-Greenbaum J."/>
            <person name="Selengut J.D."/>
            <person name="Haft D.H."/>
            <person name="Halpern A.L."/>
            <person name="Lasken R.S."/>
            <person name="Nealson K."/>
            <person name="Friedman R."/>
            <person name="Venter J.C."/>
        </authorList>
    </citation>
    <scope>NUCLEOTIDE SEQUENCE [LARGE SCALE GENOMIC DNA]</scope>
</reference>
<gene>
    <name evidence="10 12" type="primary">nth</name>
    <name evidence="12" type="ORF">NT02SARS_0657</name>
</gene>
<dbReference type="Gene3D" id="1.10.1670.10">
    <property type="entry name" value="Helix-hairpin-Helix base-excision DNA repair enzymes (C-terminal)"/>
    <property type="match status" value="1"/>
</dbReference>
<keyword evidence="2" id="KW-0004">4Fe-4S</keyword>
<evidence type="ECO:0000256" key="5">
    <source>
        <dbReference type="ARBA" id="ARBA00022801"/>
    </source>
</evidence>
<dbReference type="InterPro" id="IPR011257">
    <property type="entry name" value="DNA_glycosylase"/>
</dbReference>
<dbReference type="PANTHER" id="PTHR10359">
    <property type="entry name" value="A/G-SPECIFIC ADENINE GLYCOSYLASE/ENDONUCLEASE III"/>
    <property type="match status" value="1"/>
</dbReference>
<evidence type="ECO:0000256" key="4">
    <source>
        <dbReference type="ARBA" id="ARBA00022763"/>
    </source>
</evidence>
<dbReference type="InterPro" id="IPR004036">
    <property type="entry name" value="Endonuclease-III-like_CS2"/>
</dbReference>
<comment type="cofactor">
    <cofactor evidence="10">
        <name>[4Fe-4S] cluster</name>
        <dbReference type="ChEBI" id="CHEBI:49883"/>
    </cofactor>
    <text evidence="10">Binds 1 [4Fe-4S] cluster.</text>
</comment>
<keyword evidence="12" id="KW-0540">Nuclease</keyword>
<keyword evidence="9 10" id="KW-0326">Glycosidase</keyword>
<dbReference type="GO" id="GO:0019104">
    <property type="term" value="F:DNA N-glycosylase activity"/>
    <property type="evidence" value="ECO:0007669"/>
    <property type="project" value="UniProtKB-UniRule"/>
</dbReference>
<accession>J5KQH3</accession>
<evidence type="ECO:0000256" key="7">
    <source>
        <dbReference type="ARBA" id="ARBA00023014"/>
    </source>
</evidence>
<dbReference type="NCBIfam" id="TIGR01083">
    <property type="entry name" value="nth"/>
    <property type="match status" value="1"/>
</dbReference>
<evidence type="ECO:0000259" key="11">
    <source>
        <dbReference type="SMART" id="SM00478"/>
    </source>
</evidence>
<sequence>MKRSERAQIVSKILNKAYPKTPVPLDHSDAYTLLIAVLLSAQCTDERVNTVTPILFKKASDPKSMSKLTEKQIYKIIKPCGLGPKKSKAIKKLSKILVTEYDSKVPEDIQKLEKLPGVGHKTASVVISQGFGIPAFPVDTHIHRLAQRWGLTNGKNVVKTEEDLKKIFPKEDWNKLHLQIIFWGREFCQARACHGLECTICVECFPKRKKPFMHKRP</sequence>
<evidence type="ECO:0000313" key="12">
    <source>
        <dbReference type="EMBL" id="EJP73761.1"/>
    </source>
</evidence>
<organism evidence="12 13">
    <name type="scientific">SAR86 cluster bacterium SAR86B</name>
    <dbReference type="NCBI Taxonomy" id="1123867"/>
    <lineage>
        <taxon>Bacteria</taxon>
        <taxon>Pseudomonadati</taxon>
        <taxon>Pseudomonadota</taxon>
        <taxon>Gammaproteobacteria</taxon>
        <taxon>SAR86 cluster</taxon>
    </lineage>
</organism>
<evidence type="ECO:0000256" key="1">
    <source>
        <dbReference type="ARBA" id="ARBA00008343"/>
    </source>
</evidence>
<feature type="domain" description="HhH-GPD" evidence="11">
    <location>
        <begin position="39"/>
        <end position="186"/>
    </location>
</feature>
<dbReference type="HOGENOM" id="CLU_012862_3_3_6"/>
<keyword evidence="10" id="KW-0238">DNA-binding</keyword>
<protein>
    <recommendedName>
        <fullName evidence="10">Endonuclease III</fullName>
        <ecNumber evidence="10">4.2.99.18</ecNumber>
    </recommendedName>
    <alternativeName>
        <fullName evidence="10">DNA-(apurinic or apyrimidinic site) lyase</fullName>
    </alternativeName>
</protein>
<dbReference type="PROSITE" id="PS01155">
    <property type="entry name" value="ENDONUCLEASE_III_2"/>
    <property type="match status" value="1"/>
</dbReference>
<dbReference type="Gene3D" id="1.10.340.30">
    <property type="entry name" value="Hypothetical protein, domain 2"/>
    <property type="match status" value="1"/>
</dbReference>
<dbReference type="InterPro" id="IPR005759">
    <property type="entry name" value="Nth"/>
</dbReference>
<comment type="similarity">
    <text evidence="1 10">Belongs to the Nth/MutY family.</text>
</comment>
<dbReference type="GO" id="GO:0046872">
    <property type="term" value="F:metal ion binding"/>
    <property type="evidence" value="ECO:0007669"/>
    <property type="project" value="UniProtKB-KW"/>
</dbReference>
<dbReference type="SMART" id="SM00478">
    <property type="entry name" value="ENDO3c"/>
    <property type="match status" value="1"/>
</dbReference>
<evidence type="ECO:0000313" key="13">
    <source>
        <dbReference type="Proteomes" id="UP000010116"/>
    </source>
</evidence>
<dbReference type="GO" id="GO:0140078">
    <property type="term" value="F:class I DNA-(apurinic or apyrimidinic site) endonuclease activity"/>
    <property type="evidence" value="ECO:0007669"/>
    <property type="project" value="UniProtKB-EC"/>
</dbReference>
<dbReference type="SUPFAM" id="SSF48150">
    <property type="entry name" value="DNA-glycosylase"/>
    <property type="match status" value="1"/>
</dbReference>
<evidence type="ECO:0000256" key="9">
    <source>
        <dbReference type="ARBA" id="ARBA00023295"/>
    </source>
</evidence>